<keyword evidence="10" id="KW-1185">Reference proteome</keyword>
<feature type="transmembrane region" description="Helical" evidence="7">
    <location>
        <begin position="48"/>
        <end position="69"/>
    </location>
</feature>
<evidence type="ECO:0000256" key="7">
    <source>
        <dbReference type="SAM" id="Phobius"/>
    </source>
</evidence>
<accession>S8AWD4</accession>
<feature type="transmembrane region" description="Helical" evidence="7">
    <location>
        <begin position="162"/>
        <end position="181"/>
    </location>
</feature>
<dbReference type="Proteomes" id="UP000015100">
    <property type="component" value="Unassembled WGS sequence"/>
</dbReference>
<reference evidence="9 10" key="1">
    <citation type="journal article" date="2013" name="PLoS Genet.">
        <title>Genomic mechanisms accounting for the adaptation to parasitism in nematode-trapping fungi.</title>
        <authorList>
            <person name="Meerupati T."/>
            <person name="Andersson K.M."/>
            <person name="Friman E."/>
            <person name="Kumar D."/>
            <person name="Tunlid A."/>
            <person name="Ahren D."/>
        </authorList>
    </citation>
    <scope>NUCLEOTIDE SEQUENCE [LARGE SCALE GENOMIC DNA]</scope>
    <source>
        <strain evidence="9 10">CBS 200.50</strain>
    </source>
</reference>
<gene>
    <name evidence="9" type="ORF">H072_732</name>
</gene>
<dbReference type="PANTHER" id="PTHR33048">
    <property type="entry name" value="PTH11-LIKE INTEGRAL MEMBRANE PROTEIN (AFU_ORTHOLOGUE AFUA_5G11245)"/>
    <property type="match status" value="1"/>
</dbReference>
<feature type="compositionally biased region" description="Basic and acidic residues" evidence="6">
    <location>
        <begin position="537"/>
        <end position="550"/>
    </location>
</feature>
<dbReference type="OMA" id="PPWEKLE"/>
<feature type="compositionally biased region" description="Basic and acidic residues" evidence="6">
    <location>
        <begin position="784"/>
        <end position="793"/>
    </location>
</feature>
<evidence type="ECO:0000313" key="9">
    <source>
        <dbReference type="EMBL" id="EPS45266.1"/>
    </source>
</evidence>
<evidence type="ECO:0000256" key="1">
    <source>
        <dbReference type="ARBA" id="ARBA00004141"/>
    </source>
</evidence>
<dbReference type="EMBL" id="AQGS01000018">
    <property type="protein sequence ID" value="EPS45266.1"/>
    <property type="molecule type" value="Genomic_DNA"/>
</dbReference>
<evidence type="ECO:0000256" key="6">
    <source>
        <dbReference type="SAM" id="MobiDB-lite"/>
    </source>
</evidence>
<dbReference type="Pfam" id="PF20684">
    <property type="entry name" value="Fung_rhodopsin"/>
    <property type="match status" value="1"/>
</dbReference>
<dbReference type="OrthoDB" id="444631at2759"/>
<feature type="transmembrane region" description="Helical" evidence="7">
    <location>
        <begin position="81"/>
        <end position="106"/>
    </location>
</feature>
<dbReference type="GO" id="GO:0016020">
    <property type="term" value="C:membrane"/>
    <property type="evidence" value="ECO:0007669"/>
    <property type="project" value="UniProtKB-SubCell"/>
</dbReference>
<feature type="region of interest" description="Disordered" evidence="6">
    <location>
        <begin position="765"/>
        <end position="814"/>
    </location>
</feature>
<comment type="caution">
    <text evidence="9">The sequence shown here is derived from an EMBL/GenBank/DDBJ whole genome shotgun (WGS) entry which is preliminary data.</text>
</comment>
<feature type="compositionally biased region" description="Basic and acidic residues" evidence="6">
    <location>
        <begin position="705"/>
        <end position="716"/>
    </location>
</feature>
<evidence type="ECO:0000259" key="8">
    <source>
        <dbReference type="Pfam" id="PF20684"/>
    </source>
</evidence>
<dbReference type="HOGENOM" id="CLU_332887_0_0_1"/>
<feature type="transmembrane region" description="Helical" evidence="7">
    <location>
        <begin position="126"/>
        <end position="150"/>
    </location>
</feature>
<comment type="similarity">
    <text evidence="5">Belongs to the SAT4 family.</text>
</comment>
<evidence type="ECO:0000256" key="3">
    <source>
        <dbReference type="ARBA" id="ARBA00022989"/>
    </source>
</evidence>
<evidence type="ECO:0000256" key="2">
    <source>
        <dbReference type="ARBA" id="ARBA00022692"/>
    </source>
</evidence>
<proteinExistence type="inferred from homology"/>
<name>S8AWD4_DACHA</name>
<dbReference type="STRING" id="1284197.S8AWD4"/>
<feature type="compositionally biased region" description="Low complexity" evidence="6">
    <location>
        <begin position="557"/>
        <end position="576"/>
    </location>
</feature>
<keyword evidence="2 7" id="KW-0812">Transmembrane</keyword>
<dbReference type="InterPro" id="IPR049326">
    <property type="entry name" value="Rhodopsin_dom_fungi"/>
</dbReference>
<feature type="transmembrane region" description="Helical" evidence="7">
    <location>
        <begin position="208"/>
        <end position="230"/>
    </location>
</feature>
<protein>
    <recommendedName>
        <fullName evidence="8">Rhodopsin domain-containing protein</fullName>
    </recommendedName>
</protein>
<comment type="subcellular location">
    <subcellularLocation>
        <location evidence="1">Membrane</location>
        <topology evidence="1">Multi-pass membrane protein</topology>
    </subcellularLocation>
</comment>
<dbReference type="InterPro" id="IPR052337">
    <property type="entry name" value="SAT4-like"/>
</dbReference>
<keyword evidence="4 7" id="KW-0472">Membrane</keyword>
<feature type="domain" description="Rhodopsin" evidence="8">
    <location>
        <begin position="65"/>
        <end position="308"/>
    </location>
</feature>
<feature type="compositionally biased region" description="Polar residues" evidence="6">
    <location>
        <begin position="741"/>
        <end position="752"/>
    </location>
</feature>
<organism evidence="9 10">
    <name type="scientific">Dactylellina haptotyla (strain CBS 200.50)</name>
    <name type="common">Nematode-trapping fungus</name>
    <name type="synonym">Monacrosporium haptotylum</name>
    <dbReference type="NCBI Taxonomy" id="1284197"/>
    <lineage>
        <taxon>Eukaryota</taxon>
        <taxon>Fungi</taxon>
        <taxon>Dikarya</taxon>
        <taxon>Ascomycota</taxon>
        <taxon>Pezizomycotina</taxon>
        <taxon>Orbiliomycetes</taxon>
        <taxon>Orbiliales</taxon>
        <taxon>Orbiliaceae</taxon>
        <taxon>Dactylellina</taxon>
    </lineage>
</organism>
<feature type="region of interest" description="Disordered" evidence="6">
    <location>
        <begin position="374"/>
        <end position="398"/>
    </location>
</feature>
<dbReference type="eggNOG" id="ENOG502QT45">
    <property type="taxonomic scope" value="Eukaryota"/>
</dbReference>
<evidence type="ECO:0000313" key="10">
    <source>
        <dbReference type="Proteomes" id="UP000015100"/>
    </source>
</evidence>
<feature type="compositionally biased region" description="Basic and acidic residues" evidence="6">
    <location>
        <begin position="605"/>
        <end position="622"/>
    </location>
</feature>
<reference evidence="10" key="2">
    <citation type="submission" date="2013-04" db="EMBL/GenBank/DDBJ databases">
        <title>Genomic mechanisms accounting for the adaptation to parasitism in nematode-trapping fungi.</title>
        <authorList>
            <person name="Ahren D.G."/>
        </authorList>
    </citation>
    <scope>NUCLEOTIDE SEQUENCE [LARGE SCALE GENOMIC DNA]</scope>
    <source>
        <strain evidence="10">CBS 200.50</strain>
    </source>
</reference>
<feature type="region of interest" description="Disordered" evidence="6">
    <location>
        <begin position="837"/>
        <end position="859"/>
    </location>
</feature>
<sequence>MDNGGSLTTGTLTASITEAAASTTSKLYSTSTALASPSDNGGNHGPTVLATTIVFLVLAFVSVTLRVIARGFIARKMRIDDHLILVAFALSFGMCLSIVQGVNYGFGRHSNTIPYSMALEKQKYQYAFTLLFNPAIAFTKTSILTFYLLVFKVQKHFRRFCWITMAVVIVAGLALTLLLAFRCHPIGLVFDPESNRQPFPGCIGTVRIYFASAPVNILEDLAIIVLPVPVLTSLRLPARQKAVLLVVFSLGVFDIVVGMIRIHYFQLTETQALDFDYNAAYSFMWAAIEVNVGIVCASIPMTKPLISRFFPGWLGSTSLSEPHRENTVYEPTYAYGAGTPTMPLARRGTIGSTSHRPSIGVGWLSAHGDSRGQIGELGHVDNDGRIISPNRGRRESHHPANRLEAALWQDNNIFIKTPSGTLSRIPERRREHKFGSMEDSGVSGSTAVARPSEASSYLEYFPLQMTKSQTSPWDKGDLDEIDPLDSRGIALSPIPPNDPQGGNDDIPPWEKLELPGLDDPNLMGFTSPFKPKSPPKSPERISSKQQEAKRKQNRKPSTSSTGSSTRASSSIFGISRSRSKSKRPENLSLEIPHRNSGAVPQIHEPGSRKPSQDTDISPTDKRRSIKTGPEPLLPPPPPGMDTPTISTDHLTAPESASKARTSSSSTGEAPLGARKEQIDIAQLANEKEIVEPPDATHTPVVETPPWEKMKLEDVSGKGKGYSSQSSSSPEESRQKILSPAVSRTRSAESTSLLKDAITREQYEKLGSVIDPATPMSGITTPAWAKEDTLREDTADTPPAVIGSSRFGTSRATWGTPAREKKLRDYFGEANIGAFVDLAPSRPTYDSSSSSNNTETEKKA</sequence>
<feature type="region of interest" description="Disordered" evidence="6">
    <location>
        <begin position="468"/>
        <end position="752"/>
    </location>
</feature>
<dbReference type="PANTHER" id="PTHR33048:SF47">
    <property type="entry name" value="INTEGRAL MEMBRANE PROTEIN-RELATED"/>
    <property type="match status" value="1"/>
</dbReference>
<feature type="transmembrane region" description="Helical" evidence="7">
    <location>
        <begin position="242"/>
        <end position="262"/>
    </location>
</feature>
<evidence type="ECO:0000256" key="5">
    <source>
        <dbReference type="ARBA" id="ARBA00038359"/>
    </source>
</evidence>
<feature type="compositionally biased region" description="Low complexity" evidence="6">
    <location>
        <begin position="655"/>
        <end position="666"/>
    </location>
</feature>
<feature type="compositionally biased region" description="Pro residues" evidence="6">
    <location>
        <begin position="631"/>
        <end position="640"/>
    </location>
</feature>
<dbReference type="AlphaFoldDB" id="S8AWD4"/>
<keyword evidence="3 7" id="KW-1133">Transmembrane helix</keyword>
<evidence type="ECO:0000256" key="4">
    <source>
        <dbReference type="ARBA" id="ARBA00023136"/>
    </source>
</evidence>